<feature type="region of interest" description="Disordered" evidence="3">
    <location>
        <begin position="639"/>
        <end position="671"/>
    </location>
</feature>
<feature type="region of interest" description="Disordered" evidence="3">
    <location>
        <begin position="843"/>
        <end position="862"/>
    </location>
</feature>
<feature type="compositionally biased region" description="Low complexity" evidence="3">
    <location>
        <begin position="482"/>
        <end position="494"/>
    </location>
</feature>
<dbReference type="Proteomes" id="UP000613740">
    <property type="component" value="Unassembled WGS sequence"/>
</dbReference>
<dbReference type="GO" id="GO:0007062">
    <property type="term" value="P:sister chromatid cohesion"/>
    <property type="evidence" value="ECO:0007669"/>
    <property type="project" value="InterPro"/>
</dbReference>
<evidence type="ECO:0000256" key="3">
    <source>
        <dbReference type="SAM" id="MobiDB-lite"/>
    </source>
</evidence>
<dbReference type="GO" id="GO:0003682">
    <property type="term" value="F:chromatin binding"/>
    <property type="evidence" value="ECO:0007669"/>
    <property type="project" value="TreeGrafter"/>
</dbReference>
<accession>A0A835SFP2</accession>
<evidence type="ECO:0000256" key="1">
    <source>
        <dbReference type="ARBA" id="ARBA00004123"/>
    </source>
</evidence>
<comment type="subcellular location">
    <subcellularLocation>
        <location evidence="1">Nucleus</location>
    </subcellularLocation>
</comment>
<dbReference type="InterPro" id="IPR039781">
    <property type="entry name" value="Rad21/Rec8-like"/>
</dbReference>
<sequence>MFYAAQLVSRDGPLQVLWVAATLDRQLNRQLVDGTAIAKVVDVYLKPESNIGIFSAGPVNQAVGQHRKAKGGRGHSQPGAGDTSGDAAPLALRLSGQLLLGVCRIYSRKVVYLLQDCERALLFLRNICPEDVPLAFGDEREAGWGEGDQVILAGSQDHGVAEGEGRKPKSRKRITAAGLAAADSDGGMAADGLAPLVLPYDEDEILLAGSSQSCRVSDAKEAGGGGGDGVGPLLGRLGSGFGSGALDEYLGTPGAGGSQDPWAVPWASEGGLSGRTTDLGLGTPGGVHLDYFDEVPEHFEFDLDEEELEGLRIASQIGVVAQQRRVDKAEEQLTRELQDDGLWTPRRGDQERREAQLDEAPGADTAVTEPRQVLPQFSGDNDEQQPQGEPAGHEAAEAAALSGRMVRVSAAEAGASAEEGARALAKAMESAEFDGWGQSDPDAGSATALSLGPGSGEDMPGMHNGSKRATEIEERMTEDRAGAPSTLPAAAAEPQTPERPATGNHNRKVTLSPVAVDAAAVAASPRPQPRSPSLSRAASSPLARVTLDVAQAGSTSAKGDGPRPVTTLPTAAVRNLLQDRTGLINYERLNAARRRVGGTYAAATPMCLAHVGDMAQSFATAASSPWFTAWSHAAGPEAARGLHGTETPVAGAGSSGVATTVAKSSSNSRGGNSHLPLLNLAAGPVAMPLVALAPPLQELFSFLSRRGGQDRVASADKDSDTEGAGEAPPTKRARKSKADAAKAAAVAAEWQQPLDGAETGGGSSGAGAGASGAGANAPEPGRASPPAQLFDGEEAMPHMDLDLELGADLNAAGPVGDAKGAGEQAAPQEQPPHTGYQLLEEDEMREEEEAVQMDEEEECDAEELEMDGIQEDEGTSGQKPGHVRKAASDGFTARTQVVLRHLQALAAGARSGAQPASKCSQVKEGRHRNHDGQLQLTTASKLLSMVARVADPSAAAGRHHCSTGTSTSQLCTSEAPGSSSGPDQGDGGSGVSRMAAARTFYDLLVLTNRGYISLAWAGGEGMAAGSVARRNTKGGRGWTNEGSVAVSHATASSMGGAEELIVIARKRLQELQPATNAGTSSQVAASC</sequence>
<protein>
    <recommendedName>
        <fullName evidence="4">Rad21/Rec8-like protein N-terminal domain-containing protein</fullName>
    </recommendedName>
</protein>
<feature type="compositionally biased region" description="Basic and acidic residues" evidence="3">
    <location>
        <begin position="346"/>
        <end position="356"/>
    </location>
</feature>
<dbReference type="Pfam" id="PF04825">
    <property type="entry name" value="Rad21_Rec8_N"/>
    <property type="match status" value="1"/>
</dbReference>
<feature type="compositionally biased region" description="Polar residues" evidence="3">
    <location>
        <begin position="962"/>
        <end position="972"/>
    </location>
</feature>
<dbReference type="OrthoDB" id="10071381at2759"/>
<feature type="region of interest" description="Disordered" evidence="3">
    <location>
        <begin position="810"/>
        <end position="833"/>
    </location>
</feature>
<feature type="region of interest" description="Disordered" evidence="3">
    <location>
        <begin position="336"/>
        <end position="400"/>
    </location>
</feature>
<dbReference type="GO" id="GO:1990414">
    <property type="term" value="P:replication-born double-strand break repair via sister chromatid exchange"/>
    <property type="evidence" value="ECO:0007669"/>
    <property type="project" value="TreeGrafter"/>
</dbReference>
<dbReference type="AlphaFoldDB" id="A0A835SFP2"/>
<comment type="caution">
    <text evidence="5">The sequence shown here is derived from an EMBL/GenBank/DDBJ whole genome shotgun (WGS) entry which is preliminary data.</text>
</comment>
<feature type="compositionally biased region" description="Polar residues" evidence="3">
    <location>
        <begin position="656"/>
        <end position="671"/>
    </location>
</feature>
<reference evidence="5" key="1">
    <citation type="journal article" date="2020" name="bioRxiv">
        <title>Comparative genomics of Chlamydomonas.</title>
        <authorList>
            <person name="Craig R.J."/>
            <person name="Hasan A.R."/>
            <person name="Ness R.W."/>
            <person name="Keightley P.D."/>
        </authorList>
    </citation>
    <scope>NUCLEOTIDE SEQUENCE</scope>
    <source>
        <strain evidence="5">CCAP 11/173</strain>
    </source>
</reference>
<dbReference type="EMBL" id="JAEHOD010000109">
    <property type="protein sequence ID" value="KAG2426114.1"/>
    <property type="molecule type" value="Genomic_DNA"/>
</dbReference>
<dbReference type="PANTHER" id="PTHR12585">
    <property type="entry name" value="SCC1 / RAD21 FAMILY MEMBER"/>
    <property type="match status" value="1"/>
</dbReference>
<evidence type="ECO:0000313" key="6">
    <source>
        <dbReference type="Proteomes" id="UP000613740"/>
    </source>
</evidence>
<dbReference type="GO" id="GO:0005634">
    <property type="term" value="C:nucleus"/>
    <property type="evidence" value="ECO:0007669"/>
    <property type="project" value="UniProtKB-SubCell"/>
</dbReference>
<dbReference type="PANTHER" id="PTHR12585:SF69">
    <property type="entry name" value="FI11703P"/>
    <property type="match status" value="1"/>
</dbReference>
<feature type="region of interest" description="Disordered" evidence="3">
    <location>
        <begin position="907"/>
        <end position="933"/>
    </location>
</feature>
<feature type="region of interest" description="Disordered" evidence="3">
    <location>
        <begin position="65"/>
        <end position="85"/>
    </location>
</feature>
<feature type="compositionally biased region" description="Basic and acidic residues" evidence="3">
    <location>
        <begin position="711"/>
        <end position="720"/>
    </location>
</feature>
<dbReference type="GO" id="GO:0008278">
    <property type="term" value="C:cohesin complex"/>
    <property type="evidence" value="ECO:0007669"/>
    <property type="project" value="InterPro"/>
</dbReference>
<feature type="domain" description="Rad21/Rec8-like protein N-terminal" evidence="4">
    <location>
        <begin position="1"/>
        <end position="126"/>
    </location>
</feature>
<feature type="region of interest" description="Disordered" evidence="3">
    <location>
        <begin position="711"/>
        <end position="790"/>
    </location>
</feature>
<dbReference type="InterPro" id="IPR006910">
    <property type="entry name" value="Rad21_Rec8_N"/>
</dbReference>
<feature type="region of interest" description="Disordered" evidence="3">
    <location>
        <begin position="432"/>
        <end position="508"/>
    </location>
</feature>
<organism evidence="5 6">
    <name type="scientific">Chlamydomonas schloesseri</name>
    <dbReference type="NCBI Taxonomy" id="2026947"/>
    <lineage>
        <taxon>Eukaryota</taxon>
        <taxon>Viridiplantae</taxon>
        <taxon>Chlorophyta</taxon>
        <taxon>core chlorophytes</taxon>
        <taxon>Chlorophyceae</taxon>
        <taxon>CS clade</taxon>
        <taxon>Chlamydomonadales</taxon>
        <taxon>Chlamydomonadaceae</taxon>
        <taxon>Chlamydomonas</taxon>
    </lineage>
</organism>
<gene>
    <name evidence="5" type="ORF">HYH02_014869</name>
</gene>
<feature type="compositionally biased region" description="Gly residues" evidence="3">
    <location>
        <begin position="758"/>
        <end position="772"/>
    </location>
</feature>
<feature type="region of interest" description="Disordered" evidence="3">
    <location>
        <begin position="520"/>
        <end position="541"/>
    </location>
</feature>
<feature type="compositionally biased region" description="Basic and acidic residues" evidence="3">
    <location>
        <begin position="468"/>
        <end position="481"/>
    </location>
</feature>
<evidence type="ECO:0000259" key="4">
    <source>
        <dbReference type="Pfam" id="PF04825"/>
    </source>
</evidence>
<keyword evidence="6" id="KW-1185">Reference proteome</keyword>
<evidence type="ECO:0000313" key="5">
    <source>
        <dbReference type="EMBL" id="KAG2426114.1"/>
    </source>
</evidence>
<keyword evidence="2" id="KW-0539">Nucleus</keyword>
<proteinExistence type="predicted"/>
<feature type="region of interest" description="Disordered" evidence="3">
    <location>
        <begin position="955"/>
        <end position="991"/>
    </location>
</feature>
<name>A0A835SFP2_9CHLO</name>
<evidence type="ECO:0000256" key="2">
    <source>
        <dbReference type="ARBA" id="ARBA00023242"/>
    </source>
</evidence>